<name>D6SPH1_9BACT</name>
<keyword evidence="2" id="KW-1185">Reference proteome</keyword>
<sequence length="49" mass="5548">MLPATLKGYDAGQSPDFKKTGCAVVLRLLSFLHVEFCGRMFYFFKINAD</sequence>
<evidence type="ECO:0000313" key="1">
    <source>
        <dbReference type="EMBL" id="EFI34647.1"/>
    </source>
</evidence>
<dbReference type="AlphaFoldDB" id="D6SPH1"/>
<protein>
    <submittedName>
        <fullName evidence="1">Uncharacterized protein</fullName>
    </submittedName>
</protein>
<accession>D6SPH1</accession>
<proteinExistence type="predicted"/>
<dbReference type="Proteomes" id="UP000005496">
    <property type="component" value="Unassembled WGS sequence"/>
</dbReference>
<organism evidence="1 2">
    <name type="scientific">Desulfonatronospira thiodismutans ASO3-1</name>
    <dbReference type="NCBI Taxonomy" id="555779"/>
    <lineage>
        <taxon>Bacteria</taxon>
        <taxon>Pseudomonadati</taxon>
        <taxon>Thermodesulfobacteriota</taxon>
        <taxon>Desulfovibrionia</taxon>
        <taxon>Desulfovibrionales</taxon>
        <taxon>Desulfonatronovibrionaceae</taxon>
        <taxon>Desulfonatronospira</taxon>
    </lineage>
</organism>
<dbReference type="EMBL" id="ACJN02000002">
    <property type="protein sequence ID" value="EFI34647.1"/>
    <property type="molecule type" value="Genomic_DNA"/>
</dbReference>
<comment type="caution">
    <text evidence="1">The sequence shown here is derived from an EMBL/GenBank/DDBJ whole genome shotgun (WGS) entry which is preliminary data.</text>
</comment>
<gene>
    <name evidence="1" type="ORF">Dthio_PD2019</name>
</gene>
<reference evidence="1" key="1">
    <citation type="submission" date="2010-05" db="EMBL/GenBank/DDBJ databases">
        <title>The draft genome of Desulfonatronospira thiodismutans ASO3-1.</title>
        <authorList>
            <consortium name="US DOE Joint Genome Institute (JGI-PGF)"/>
            <person name="Lucas S."/>
            <person name="Copeland A."/>
            <person name="Lapidus A."/>
            <person name="Cheng J.-F."/>
            <person name="Bruce D."/>
            <person name="Goodwin L."/>
            <person name="Pitluck S."/>
            <person name="Chertkov O."/>
            <person name="Brettin T."/>
            <person name="Detter J.C."/>
            <person name="Han C."/>
            <person name="Land M.L."/>
            <person name="Hauser L."/>
            <person name="Kyrpides N."/>
            <person name="Mikhailova N."/>
            <person name="Muyzer G."/>
            <person name="Woyke T."/>
        </authorList>
    </citation>
    <scope>NUCLEOTIDE SEQUENCE [LARGE SCALE GENOMIC DNA]</scope>
    <source>
        <strain evidence="1">ASO3-1</strain>
    </source>
</reference>
<evidence type="ECO:0000313" key="2">
    <source>
        <dbReference type="Proteomes" id="UP000005496"/>
    </source>
</evidence>